<evidence type="ECO:0000313" key="1">
    <source>
        <dbReference type="EMBL" id="MCC3272113.1"/>
    </source>
</evidence>
<reference evidence="1" key="1">
    <citation type="submission" date="2021-10" db="EMBL/GenBank/DDBJ databases">
        <title>Novel species in genus Arthrobacter.</title>
        <authorList>
            <person name="Liu Y."/>
        </authorList>
    </citation>
    <scope>NUCLEOTIDE SEQUENCE</scope>
    <source>
        <strain evidence="3">zg-Y462</strain>
        <strain evidence="1">Zg-Y462</strain>
    </source>
</reference>
<dbReference type="EMBL" id="JAJFZT010000003">
    <property type="protein sequence ID" value="MCC3272113.1"/>
    <property type="molecule type" value="Genomic_DNA"/>
</dbReference>
<protein>
    <submittedName>
        <fullName evidence="1">Uncharacterized protein</fullName>
    </submittedName>
</protein>
<organism evidence="1 4">
    <name type="scientific">Arthrobacter zhangbolii</name>
    <dbReference type="NCBI Taxonomy" id="2886936"/>
    <lineage>
        <taxon>Bacteria</taxon>
        <taxon>Bacillati</taxon>
        <taxon>Actinomycetota</taxon>
        <taxon>Actinomycetes</taxon>
        <taxon>Micrococcales</taxon>
        <taxon>Micrococcaceae</taxon>
        <taxon>Arthrobacter</taxon>
    </lineage>
</organism>
<dbReference type="AlphaFoldDB" id="A0A9X1S8N0"/>
<accession>A0A9X1S8N0</accession>
<name>A0A9X1S8N0_9MICC</name>
<evidence type="ECO:0000313" key="2">
    <source>
        <dbReference type="EMBL" id="UON92013.1"/>
    </source>
</evidence>
<keyword evidence="3" id="KW-1185">Reference proteome</keyword>
<dbReference type="Proteomes" id="UP000829758">
    <property type="component" value="Chromosome"/>
</dbReference>
<dbReference type="RefSeq" id="WP_227903035.1">
    <property type="nucleotide sequence ID" value="NZ_CP094984.1"/>
</dbReference>
<proteinExistence type="predicted"/>
<sequence length="55" mass="5803">METPGYKARKELIIDPSTGQLIGEREILLEDQGSIPAGSAVCWTAVTTSVVDSAP</sequence>
<evidence type="ECO:0000313" key="4">
    <source>
        <dbReference type="Proteomes" id="UP001155145"/>
    </source>
</evidence>
<dbReference type="EMBL" id="CP094984">
    <property type="protein sequence ID" value="UON92013.1"/>
    <property type="molecule type" value="Genomic_DNA"/>
</dbReference>
<gene>
    <name evidence="1" type="ORF">LJ755_05135</name>
    <name evidence="2" type="ORF">MUK71_15785</name>
</gene>
<dbReference type="Proteomes" id="UP001155145">
    <property type="component" value="Unassembled WGS sequence"/>
</dbReference>
<evidence type="ECO:0000313" key="3">
    <source>
        <dbReference type="Proteomes" id="UP000829758"/>
    </source>
</evidence>